<reference evidence="4" key="1">
    <citation type="journal article" date="2018" name="Nat. Microbiol.">
        <title>Leveraging single-cell genomics to expand the fungal tree of life.</title>
        <authorList>
            <person name="Ahrendt S.R."/>
            <person name="Quandt C.A."/>
            <person name="Ciobanu D."/>
            <person name="Clum A."/>
            <person name="Salamov A."/>
            <person name="Andreopoulos B."/>
            <person name="Cheng J.F."/>
            <person name="Woyke T."/>
            <person name="Pelin A."/>
            <person name="Henrissat B."/>
            <person name="Reynolds N.K."/>
            <person name="Benny G.L."/>
            <person name="Smith M.E."/>
            <person name="James T.Y."/>
            <person name="Grigoriev I.V."/>
        </authorList>
    </citation>
    <scope>NUCLEOTIDE SEQUENCE [LARGE SCALE GENOMIC DNA]</scope>
    <source>
        <strain evidence="4">Benny S71-1</strain>
    </source>
</reference>
<protein>
    <submittedName>
        <fullName evidence="3">Uncharacterized protein</fullName>
    </submittedName>
</protein>
<feature type="compositionally biased region" description="Polar residues" evidence="1">
    <location>
        <begin position="137"/>
        <end position="147"/>
    </location>
</feature>
<keyword evidence="2" id="KW-0732">Signal</keyword>
<evidence type="ECO:0000313" key="3">
    <source>
        <dbReference type="EMBL" id="RKP26291.1"/>
    </source>
</evidence>
<keyword evidence="4" id="KW-1185">Reference proteome</keyword>
<dbReference type="Proteomes" id="UP000278143">
    <property type="component" value="Unassembled WGS sequence"/>
</dbReference>
<evidence type="ECO:0000313" key="4">
    <source>
        <dbReference type="Proteomes" id="UP000278143"/>
    </source>
</evidence>
<sequence>MRLSIASVVLLGSTLALAQSNFLPQKTSLMSKFKQLTHRYGRNCASDLAMLLPNRKPQSLAFTKLFQRDEIRTTVNAGVWNNAGSAFDCKAWVSTYDGEVRKYRQGLMECYLNYQAFRQRQGSFSPSQFSAADMKPTSENSRLPSTTEVPIPKSQAFYHCIFTPGDSSQPLQRSRTF</sequence>
<name>A0A4P9Z3C0_9FUNG</name>
<gene>
    <name evidence="3" type="ORF">SYNPS1DRAFT_28009</name>
</gene>
<proteinExistence type="predicted"/>
<feature type="chain" id="PRO_5020912658" evidence="2">
    <location>
        <begin position="19"/>
        <end position="177"/>
    </location>
</feature>
<evidence type="ECO:0000256" key="2">
    <source>
        <dbReference type="SAM" id="SignalP"/>
    </source>
</evidence>
<dbReference type="AlphaFoldDB" id="A0A4P9Z3C0"/>
<feature type="region of interest" description="Disordered" evidence="1">
    <location>
        <begin position="127"/>
        <end position="147"/>
    </location>
</feature>
<evidence type="ECO:0000256" key="1">
    <source>
        <dbReference type="SAM" id="MobiDB-lite"/>
    </source>
</evidence>
<dbReference type="EMBL" id="KZ989461">
    <property type="protein sequence ID" value="RKP26291.1"/>
    <property type="molecule type" value="Genomic_DNA"/>
</dbReference>
<feature type="signal peptide" evidence="2">
    <location>
        <begin position="1"/>
        <end position="18"/>
    </location>
</feature>
<accession>A0A4P9Z3C0</accession>
<organism evidence="3 4">
    <name type="scientific">Syncephalis pseudoplumigaleata</name>
    <dbReference type="NCBI Taxonomy" id="1712513"/>
    <lineage>
        <taxon>Eukaryota</taxon>
        <taxon>Fungi</taxon>
        <taxon>Fungi incertae sedis</taxon>
        <taxon>Zoopagomycota</taxon>
        <taxon>Zoopagomycotina</taxon>
        <taxon>Zoopagomycetes</taxon>
        <taxon>Zoopagales</taxon>
        <taxon>Piptocephalidaceae</taxon>
        <taxon>Syncephalis</taxon>
    </lineage>
</organism>